<dbReference type="EMBL" id="JACIET010000002">
    <property type="protein sequence ID" value="MBB4013679.1"/>
    <property type="molecule type" value="Genomic_DNA"/>
</dbReference>
<feature type="domain" description="EamA" evidence="7">
    <location>
        <begin position="137"/>
        <end position="274"/>
    </location>
</feature>
<feature type="transmembrane region" description="Helical" evidence="6">
    <location>
        <begin position="34"/>
        <end position="51"/>
    </location>
</feature>
<evidence type="ECO:0000256" key="6">
    <source>
        <dbReference type="SAM" id="Phobius"/>
    </source>
</evidence>
<keyword evidence="4 6" id="KW-1133">Transmembrane helix</keyword>
<feature type="transmembrane region" description="Helical" evidence="6">
    <location>
        <begin position="235"/>
        <end position="253"/>
    </location>
</feature>
<evidence type="ECO:0000256" key="3">
    <source>
        <dbReference type="ARBA" id="ARBA00022692"/>
    </source>
</evidence>
<evidence type="ECO:0000313" key="9">
    <source>
        <dbReference type="Proteomes" id="UP000561045"/>
    </source>
</evidence>
<dbReference type="InterPro" id="IPR000620">
    <property type="entry name" value="EamA_dom"/>
</dbReference>
<evidence type="ECO:0000259" key="7">
    <source>
        <dbReference type="Pfam" id="PF00892"/>
    </source>
</evidence>
<feature type="transmembrane region" description="Helical" evidence="6">
    <location>
        <begin position="135"/>
        <end position="154"/>
    </location>
</feature>
<feature type="transmembrane region" description="Helical" evidence="6">
    <location>
        <begin position="88"/>
        <end position="106"/>
    </location>
</feature>
<dbReference type="RefSeq" id="WP_183635612.1">
    <property type="nucleotide sequence ID" value="NZ_BAABLE010000005.1"/>
</dbReference>
<gene>
    <name evidence="8" type="ORF">GGR36_003025</name>
</gene>
<evidence type="ECO:0000256" key="4">
    <source>
        <dbReference type="ARBA" id="ARBA00022989"/>
    </source>
</evidence>
<keyword evidence="2" id="KW-1003">Cell membrane</keyword>
<feature type="transmembrane region" description="Helical" evidence="6">
    <location>
        <begin position="204"/>
        <end position="223"/>
    </location>
</feature>
<protein>
    <submittedName>
        <fullName evidence="8">Drug/metabolite transporter (DMT)-like permease</fullName>
    </submittedName>
</protein>
<comment type="subcellular location">
    <subcellularLocation>
        <location evidence="1">Cell membrane</location>
        <topology evidence="1">Multi-pass membrane protein</topology>
    </subcellularLocation>
</comment>
<feature type="transmembrane region" description="Helical" evidence="6">
    <location>
        <begin position="113"/>
        <end position="129"/>
    </location>
</feature>
<feature type="transmembrane region" description="Helical" evidence="6">
    <location>
        <begin position="259"/>
        <end position="277"/>
    </location>
</feature>
<keyword evidence="3 6" id="KW-0812">Transmembrane</keyword>
<sequence>MNLNVVLLLVVTLVWGTTFPLLKSAAATLSGVEISALRFLVAGAVMLPFAFKASRAAWRDGALLGVVALVSYVTQAFGLEYISSNRSAFITSLNVLMVPFLGLALGGRLNLQVLLAGALACFGIGLLSWEGGGNWVGDAATLVCALAYAIYVILLSRCAAAHNPRTLAATQIVLMAAFAVVWMLGSGLGGERLATLPARLQPVWVSVLYLGLVASAGMLFLQAVAQRHVAAEKAAVIYAMEPVFASIFAWLWLSESLGARGMVGGALVVGAVVLSEWRFSQAADARAG</sequence>
<feature type="transmembrane region" description="Helical" evidence="6">
    <location>
        <begin position="166"/>
        <end position="184"/>
    </location>
</feature>
<comment type="caution">
    <text evidence="8">The sequence shown here is derived from an EMBL/GenBank/DDBJ whole genome shotgun (WGS) entry which is preliminary data.</text>
</comment>
<dbReference type="InterPro" id="IPR037185">
    <property type="entry name" value="EmrE-like"/>
</dbReference>
<dbReference type="Pfam" id="PF00892">
    <property type="entry name" value="EamA"/>
    <property type="match status" value="2"/>
</dbReference>
<dbReference type="AlphaFoldDB" id="A0A840BQD0"/>
<evidence type="ECO:0000256" key="2">
    <source>
        <dbReference type="ARBA" id="ARBA00022475"/>
    </source>
</evidence>
<reference evidence="8 9" key="1">
    <citation type="submission" date="2020-08" db="EMBL/GenBank/DDBJ databases">
        <title>Genomic Encyclopedia of Type Strains, Phase IV (KMG-IV): sequencing the most valuable type-strain genomes for metagenomic binning, comparative biology and taxonomic classification.</title>
        <authorList>
            <person name="Goeker M."/>
        </authorList>
    </citation>
    <scope>NUCLEOTIDE SEQUENCE [LARGE SCALE GENOMIC DNA]</scope>
    <source>
        <strain evidence="8 9">DSM 106739</strain>
    </source>
</reference>
<evidence type="ECO:0000313" key="8">
    <source>
        <dbReference type="EMBL" id="MBB4013679.1"/>
    </source>
</evidence>
<feature type="transmembrane region" description="Helical" evidence="6">
    <location>
        <begin position="63"/>
        <end position="82"/>
    </location>
</feature>
<keyword evidence="9" id="KW-1185">Reference proteome</keyword>
<feature type="domain" description="EamA" evidence="7">
    <location>
        <begin position="5"/>
        <end position="128"/>
    </location>
</feature>
<dbReference type="PANTHER" id="PTHR42920:SF5">
    <property type="entry name" value="EAMA DOMAIN-CONTAINING PROTEIN"/>
    <property type="match status" value="1"/>
</dbReference>
<evidence type="ECO:0000256" key="1">
    <source>
        <dbReference type="ARBA" id="ARBA00004651"/>
    </source>
</evidence>
<accession>A0A840BQD0</accession>
<dbReference type="SUPFAM" id="SSF103481">
    <property type="entry name" value="Multidrug resistance efflux transporter EmrE"/>
    <property type="match status" value="2"/>
</dbReference>
<proteinExistence type="predicted"/>
<dbReference type="InterPro" id="IPR051258">
    <property type="entry name" value="Diverse_Substrate_Transporter"/>
</dbReference>
<name>A0A840BQD0_9RHOO</name>
<organism evidence="8 9">
    <name type="scientific">Niveibacterium umoris</name>
    <dbReference type="NCBI Taxonomy" id="1193620"/>
    <lineage>
        <taxon>Bacteria</taxon>
        <taxon>Pseudomonadati</taxon>
        <taxon>Pseudomonadota</taxon>
        <taxon>Betaproteobacteria</taxon>
        <taxon>Rhodocyclales</taxon>
        <taxon>Rhodocyclaceae</taxon>
        <taxon>Niveibacterium</taxon>
    </lineage>
</organism>
<dbReference type="GO" id="GO:0005886">
    <property type="term" value="C:plasma membrane"/>
    <property type="evidence" value="ECO:0007669"/>
    <property type="project" value="UniProtKB-SubCell"/>
</dbReference>
<keyword evidence="5 6" id="KW-0472">Membrane</keyword>
<dbReference type="PANTHER" id="PTHR42920">
    <property type="entry name" value="OS03G0707200 PROTEIN-RELATED"/>
    <property type="match status" value="1"/>
</dbReference>
<dbReference type="Proteomes" id="UP000561045">
    <property type="component" value="Unassembled WGS sequence"/>
</dbReference>
<evidence type="ECO:0000256" key="5">
    <source>
        <dbReference type="ARBA" id="ARBA00023136"/>
    </source>
</evidence>